<dbReference type="RefSeq" id="WP_090479301.1">
    <property type="nucleotide sequence ID" value="NZ_FOWZ01000002.1"/>
</dbReference>
<evidence type="ECO:0008006" key="3">
    <source>
        <dbReference type="Google" id="ProtNLM"/>
    </source>
</evidence>
<proteinExistence type="predicted"/>
<dbReference type="AlphaFoldDB" id="A0A1I5MLU2"/>
<dbReference type="InterPro" id="IPR036641">
    <property type="entry name" value="HPT_dom_sf"/>
</dbReference>
<dbReference type="Proteomes" id="UP000199331">
    <property type="component" value="Unassembled WGS sequence"/>
</dbReference>
<dbReference type="SUPFAM" id="SSF47226">
    <property type="entry name" value="Histidine-containing phosphotransfer domain, HPT domain"/>
    <property type="match status" value="1"/>
</dbReference>
<accession>A0A1I5MLU2</accession>
<keyword evidence="2" id="KW-1185">Reference proteome</keyword>
<evidence type="ECO:0000313" key="1">
    <source>
        <dbReference type="EMBL" id="SFP10575.1"/>
    </source>
</evidence>
<sequence>MAYHSASFDSALAKAAGEDARIAAELRSAFLGSVEQRLDLLKRARCDANWYQAAERLRGLAASFAADELMTLAESALDAAPGEPTVVRSIEAFIDNFGE</sequence>
<organism evidence="1 2">
    <name type="scientific">Qipengyuania nanhaisediminis</name>
    <dbReference type="NCBI Taxonomy" id="604088"/>
    <lineage>
        <taxon>Bacteria</taxon>
        <taxon>Pseudomonadati</taxon>
        <taxon>Pseudomonadota</taxon>
        <taxon>Alphaproteobacteria</taxon>
        <taxon>Sphingomonadales</taxon>
        <taxon>Erythrobacteraceae</taxon>
        <taxon>Qipengyuania</taxon>
    </lineage>
</organism>
<dbReference type="OrthoDB" id="7427752at2"/>
<dbReference type="Gene3D" id="1.20.120.160">
    <property type="entry name" value="HPT domain"/>
    <property type="match status" value="1"/>
</dbReference>
<dbReference type="EMBL" id="FOWZ01000002">
    <property type="protein sequence ID" value="SFP10575.1"/>
    <property type="molecule type" value="Genomic_DNA"/>
</dbReference>
<dbReference type="STRING" id="604088.SAMN04488060_1445"/>
<gene>
    <name evidence="1" type="ORF">SAMN04488060_1445</name>
</gene>
<protein>
    <recommendedName>
        <fullName evidence="3">Hpt domain-containing protein</fullName>
    </recommendedName>
</protein>
<dbReference type="GO" id="GO:0000160">
    <property type="term" value="P:phosphorelay signal transduction system"/>
    <property type="evidence" value="ECO:0007669"/>
    <property type="project" value="InterPro"/>
</dbReference>
<name>A0A1I5MLU2_9SPHN</name>
<evidence type="ECO:0000313" key="2">
    <source>
        <dbReference type="Proteomes" id="UP000199331"/>
    </source>
</evidence>
<reference evidence="2" key="1">
    <citation type="submission" date="2016-10" db="EMBL/GenBank/DDBJ databases">
        <authorList>
            <person name="Varghese N."/>
            <person name="Submissions S."/>
        </authorList>
    </citation>
    <scope>NUCLEOTIDE SEQUENCE [LARGE SCALE GENOMIC DNA]</scope>
    <source>
        <strain evidence="2">CGMCC 1.7715</strain>
    </source>
</reference>